<organism evidence="1">
    <name type="scientific">marine metagenome</name>
    <dbReference type="NCBI Taxonomy" id="408172"/>
    <lineage>
        <taxon>unclassified sequences</taxon>
        <taxon>metagenomes</taxon>
        <taxon>ecological metagenomes</taxon>
    </lineage>
</organism>
<name>A0A382K446_9ZZZZ</name>
<sequence length="121" mass="13650">MTKLTSFCYQACLVLIAVLLVSPFATALHKPEKGPAEWRGYKFKEQDIKEAEKECDHGGKPLPEYVPTVREGEPNMALLQQADFKVLNTIAGWCPKRHCDKFLNDGFYNNCRSWIMGAAPS</sequence>
<reference evidence="1" key="1">
    <citation type="submission" date="2018-05" db="EMBL/GenBank/DDBJ databases">
        <authorList>
            <person name="Lanie J.A."/>
            <person name="Ng W.-L."/>
            <person name="Kazmierczak K.M."/>
            <person name="Andrzejewski T.M."/>
            <person name="Davidsen T.M."/>
            <person name="Wayne K.J."/>
            <person name="Tettelin H."/>
            <person name="Glass J.I."/>
            <person name="Rusch D."/>
            <person name="Podicherti R."/>
            <person name="Tsui H.-C.T."/>
            <person name="Winkler M.E."/>
        </authorList>
    </citation>
    <scope>NUCLEOTIDE SEQUENCE</scope>
</reference>
<evidence type="ECO:0000313" key="1">
    <source>
        <dbReference type="EMBL" id="SVC19038.1"/>
    </source>
</evidence>
<proteinExistence type="predicted"/>
<dbReference type="EMBL" id="UINC01078195">
    <property type="protein sequence ID" value="SVC19038.1"/>
    <property type="molecule type" value="Genomic_DNA"/>
</dbReference>
<gene>
    <name evidence="1" type="ORF">METZ01_LOCUS271892</name>
</gene>
<feature type="non-terminal residue" evidence="1">
    <location>
        <position position="121"/>
    </location>
</feature>
<protein>
    <submittedName>
        <fullName evidence="1">Uncharacterized protein</fullName>
    </submittedName>
</protein>
<dbReference type="AlphaFoldDB" id="A0A382K446"/>
<accession>A0A382K446</accession>